<dbReference type="InterPro" id="IPR043502">
    <property type="entry name" value="DNA/RNA_pol_sf"/>
</dbReference>
<feature type="region of interest" description="Disordered" evidence="1">
    <location>
        <begin position="173"/>
        <end position="204"/>
    </location>
</feature>
<dbReference type="InterPro" id="IPR043128">
    <property type="entry name" value="Rev_trsase/Diguanyl_cyclase"/>
</dbReference>
<dbReference type="Pfam" id="PF17919">
    <property type="entry name" value="RT_RNaseH_2"/>
    <property type="match status" value="2"/>
</dbReference>
<keyword evidence="3" id="KW-0548">Nucleotidyltransferase</keyword>
<dbReference type="EMBL" id="BKCJ010010323">
    <property type="protein sequence ID" value="GEU91063.1"/>
    <property type="molecule type" value="Genomic_DNA"/>
</dbReference>
<feature type="region of interest" description="Disordered" evidence="1">
    <location>
        <begin position="369"/>
        <end position="393"/>
    </location>
</feature>
<evidence type="ECO:0000256" key="1">
    <source>
        <dbReference type="SAM" id="MobiDB-lite"/>
    </source>
</evidence>
<keyword evidence="3" id="KW-0808">Transferase</keyword>
<feature type="compositionally biased region" description="Basic and acidic residues" evidence="1">
    <location>
        <begin position="456"/>
        <end position="470"/>
    </location>
</feature>
<gene>
    <name evidence="3" type="ORF">Tci_063041</name>
</gene>
<dbReference type="InterPro" id="IPR041577">
    <property type="entry name" value="RT_RNaseH_2"/>
</dbReference>
<keyword evidence="3" id="KW-0695">RNA-directed DNA polymerase</keyword>
<reference evidence="3" key="1">
    <citation type="journal article" date="2019" name="Sci. Rep.">
        <title>Draft genome of Tanacetum cinerariifolium, the natural source of mosquito coil.</title>
        <authorList>
            <person name="Yamashiro T."/>
            <person name="Shiraishi A."/>
            <person name="Satake H."/>
            <person name="Nakayama K."/>
        </authorList>
    </citation>
    <scope>NUCLEOTIDE SEQUENCE</scope>
</reference>
<dbReference type="Gene3D" id="4.10.60.10">
    <property type="entry name" value="Zinc finger, CCHC-type"/>
    <property type="match status" value="1"/>
</dbReference>
<dbReference type="SUPFAM" id="SSF56672">
    <property type="entry name" value="DNA/RNA polymerases"/>
    <property type="match status" value="2"/>
</dbReference>
<evidence type="ECO:0000259" key="2">
    <source>
        <dbReference type="Pfam" id="PF17919"/>
    </source>
</evidence>
<comment type="caution">
    <text evidence="3">The sequence shown here is derived from an EMBL/GenBank/DDBJ whole genome shotgun (WGS) entry which is preliminary data.</text>
</comment>
<feature type="domain" description="Reverse transcriptase/retrotransposon-derived protein RNase H-like" evidence="2">
    <location>
        <begin position="254"/>
        <end position="332"/>
    </location>
</feature>
<dbReference type="Gene3D" id="3.30.70.270">
    <property type="match status" value="1"/>
</dbReference>
<feature type="region of interest" description="Disordered" evidence="1">
    <location>
        <begin position="1"/>
        <end position="21"/>
    </location>
</feature>
<protein>
    <submittedName>
        <fullName evidence="3">Putative reverse transcriptase domain-containing protein</fullName>
    </submittedName>
</protein>
<sequence length="813" mass="92144">MAGRSTRSNTANDTNPPNETADEVARQLNTALPNLLTQLVQALEGNRVNQREATPSCSIKTFRASGAKEFFRTKGAVGLQTWFESIEAVLHITKCPEEFKKLLMEEYYPDDEVEKLESEFWNHKMVGSDIDGYTARFHELARLVPHMVILESQRAMGMANRLTTDGIKDGIFKKKENVGNKKRSNDQNRNRGRDDRNKRQRTGSNFAMTITKVFPYGTVEISQANGPNFKVNGHRIKHYFGEDVPQLKNKKFVWGDEQENAFQTLKDMLCDGPILALPEGPDDFVVYCDASNQGFGCVLMQRNKVIAYASRQLKIHEKNYTTHDSELGAVVQGERPKGNLKQLKTMKVNEPKLKDIPVVREFSSVFPKDLSGPQETEQVKERSPKAAVSRHSGLMVSRNSLAQKVGATHGYPKEPSCQSLHSGSGKAHVTSSKPTTIQNAVSMANRLTTDSIKDEIFKKQENGRNKKRSNDPNMNQGRFDRNKRQRTERNFALTAPEQGQVQCKYVGQHPKCVKCNFHYSGNFPVSGRCNQVGHITRYCMRRATNERPRPTCYECGDPNHFKGNFSRMNRATTSEGNHPNPTPLSNGENLEVHGDRLEGNLKQLKTIKVNDPRLEDILVIREFPGVFSKDLSGLPPSREVEFHIDLIPRDVPVAKSPYRLAPTKMQELSNQLKELQEKDCKTSHPTQKNKKFKWGDEQENVFQTLKDMLCDALILVLHEGPNDFVVYCDASNQDFGCVLMQRNKRRWIELFSDYDYEIRYHPGKANIVVDALSMKEQMKPRRARATSMTIRSSIKGRILEAQSEASKGANTST</sequence>
<evidence type="ECO:0000313" key="3">
    <source>
        <dbReference type="EMBL" id="GEU91063.1"/>
    </source>
</evidence>
<feature type="domain" description="Reverse transcriptase/retrotransposon-derived protein RNase H-like" evidence="2">
    <location>
        <begin position="694"/>
        <end position="752"/>
    </location>
</feature>
<feature type="compositionally biased region" description="Polar residues" evidence="1">
    <location>
        <begin position="1"/>
        <end position="18"/>
    </location>
</feature>
<dbReference type="GO" id="GO:0003964">
    <property type="term" value="F:RNA-directed DNA polymerase activity"/>
    <property type="evidence" value="ECO:0007669"/>
    <property type="project" value="UniProtKB-KW"/>
</dbReference>
<name>A0A6L2NXZ3_TANCI</name>
<organism evidence="3">
    <name type="scientific">Tanacetum cinerariifolium</name>
    <name type="common">Dalmatian daisy</name>
    <name type="synonym">Chrysanthemum cinerariifolium</name>
    <dbReference type="NCBI Taxonomy" id="118510"/>
    <lineage>
        <taxon>Eukaryota</taxon>
        <taxon>Viridiplantae</taxon>
        <taxon>Streptophyta</taxon>
        <taxon>Embryophyta</taxon>
        <taxon>Tracheophyta</taxon>
        <taxon>Spermatophyta</taxon>
        <taxon>Magnoliopsida</taxon>
        <taxon>eudicotyledons</taxon>
        <taxon>Gunneridae</taxon>
        <taxon>Pentapetalae</taxon>
        <taxon>asterids</taxon>
        <taxon>campanulids</taxon>
        <taxon>Asterales</taxon>
        <taxon>Asteraceae</taxon>
        <taxon>Asteroideae</taxon>
        <taxon>Anthemideae</taxon>
        <taxon>Anthemidinae</taxon>
        <taxon>Tanacetum</taxon>
    </lineage>
</organism>
<dbReference type="PANTHER" id="PTHR34072:SF52">
    <property type="entry name" value="RIBONUCLEASE H"/>
    <property type="match status" value="1"/>
</dbReference>
<dbReference type="PANTHER" id="PTHR34072">
    <property type="entry name" value="ENZYMATIC POLYPROTEIN-RELATED"/>
    <property type="match status" value="1"/>
</dbReference>
<dbReference type="AlphaFoldDB" id="A0A6L2NXZ3"/>
<feature type="region of interest" description="Disordered" evidence="1">
    <location>
        <begin position="408"/>
        <end position="433"/>
    </location>
</feature>
<proteinExistence type="predicted"/>
<feature type="region of interest" description="Disordered" evidence="1">
    <location>
        <begin position="456"/>
        <end position="485"/>
    </location>
</feature>
<accession>A0A6L2NXZ3</accession>
<feature type="compositionally biased region" description="Basic and acidic residues" evidence="1">
    <location>
        <begin position="173"/>
        <end position="197"/>
    </location>
</feature>